<organism evidence="2 3">
    <name type="scientific">Laccaria amethystina LaAM-08-1</name>
    <dbReference type="NCBI Taxonomy" id="1095629"/>
    <lineage>
        <taxon>Eukaryota</taxon>
        <taxon>Fungi</taxon>
        <taxon>Dikarya</taxon>
        <taxon>Basidiomycota</taxon>
        <taxon>Agaricomycotina</taxon>
        <taxon>Agaricomycetes</taxon>
        <taxon>Agaricomycetidae</taxon>
        <taxon>Agaricales</taxon>
        <taxon>Agaricineae</taxon>
        <taxon>Hydnangiaceae</taxon>
        <taxon>Laccaria</taxon>
    </lineage>
</organism>
<gene>
    <name evidence="2" type="ORF">K443DRAFT_680577</name>
</gene>
<name>A0A0C9XM95_9AGAR</name>
<sequence length="59" mass="6562">MTDFESGESDVSRSSDRPVHVSGQGRNREQEEVRDVVVPGDPLNQRSRSPHLGREMGQA</sequence>
<dbReference type="HOGENOM" id="CLU_2961119_0_0_1"/>
<dbReference type="Proteomes" id="UP000054477">
    <property type="component" value="Unassembled WGS sequence"/>
</dbReference>
<evidence type="ECO:0000313" key="3">
    <source>
        <dbReference type="Proteomes" id="UP000054477"/>
    </source>
</evidence>
<dbReference type="AlphaFoldDB" id="A0A0C9XM95"/>
<dbReference type="EMBL" id="KN838664">
    <property type="protein sequence ID" value="KIJ98651.1"/>
    <property type="molecule type" value="Genomic_DNA"/>
</dbReference>
<keyword evidence="3" id="KW-1185">Reference proteome</keyword>
<feature type="compositionally biased region" description="Basic and acidic residues" evidence="1">
    <location>
        <begin position="10"/>
        <end position="19"/>
    </location>
</feature>
<accession>A0A0C9XM95</accession>
<evidence type="ECO:0000256" key="1">
    <source>
        <dbReference type="SAM" id="MobiDB-lite"/>
    </source>
</evidence>
<reference evidence="2 3" key="1">
    <citation type="submission" date="2014-04" db="EMBL/GenBank/DDBJ databases">
        <authorList>
            <consortium name="DOE Joint Genome Institute"/>
            <person name="Kuo A."/>
            <person name="Kohler A."/>
            <person name="Nagy L.G."/>
            <person name="Floudas D."/>
            <person name="Copeland A."/>
            <person name="Barry K.W."/>
            <person name="Cichocki N."/>
            <person name="Veneault-Fourrey C."/>
            <person name="LaButti K."/>
            <person name="Lindquist E.A."/>
            <person name="Lipzen A."/>
            <person name="Lundell T."/>
            <person name="Morin E."/>
            <person name="Murat C."/>
            <person name="Sun H."/>
            <person name="Tunlid A."/>
            <person name="Henrissat B."/>
            <person name="Grigoriev I.V."/>
            <person name="Hibbett D.S."/>
            <person name="Martin F."/>
            <person name="Nordberg H.P."/>
            <person name="Cantor M.N."/>
            <person name="Hua S.X."/>
        </authorList>
    </citation>
    <scope>NUCLEOTIDE SEQUENCE [LARGE SCALE GENOMIC DNA]</scope>
    <source>
        <strain evidence="2 3">LaAM-08-1</strain>
    </source>
</reference>
<reference evidence="3" key="2">
    <citation type="submission" date="2015-01" db="EMBL/GenBank/DDBJ databases">
        <title>Evolutionary Origins and Diversification of the Mycorrhizal Mutualists.</title>
        <authorList>
            <consortium name="DOE Joint Genome Institute"/>
            <consortium name="Mycorrhizal Genomics Consortium"/>
            <person name="Kohler A."/>
            <person name="Kuo A."/>
            <person name="Nagy L.G."/>
            <person name="Floudas D."/>
            <person name="Copeland A."/>
            <person name="Barry K.W."/>
            <person name="Cichocki N."/>
            <person name="Veneault-Fourrey C."/>
            <person name="LaButti K."/>
            <person name="Lindquist E.A."/>
            <person name="Lipzen A."/>
            <person name="Lundell T."/>
            <person name="Morin E."/>
            <person name="Murat C."/>
            <person name="Riley R."/>
            <person name="Ohm R."/>
            <person name="Sun H."/>
            <person name="Tunlid A."/>
            <person name="Henrissat B."/>
            <person name="Grigoriev I.V."/>
            <person name="Hibbett D.S."/>
            <person name="Martin F."/>
        </authorList>
    </citation>
    <scope>NUCLEOTIDE SEQUENCE [LARGE SCALE GENOMIC DNA]</scope>
    <source>
        <strain evidence="3">LaAM-08-1</strain>
    </source>
</reference>
<evidence type="ECO:0000313" key="2">
    <source>
        <dbReference type="EMBL" id="KIJ98651.1"/>
    </source>
</evidence>
<feature type="compositionally biased region" description="Basic and acidic residues" evidence="1">
    <location>
        <begin position="26"/>
        <end position="35"/>
    </location>
</feature>
<feature type="region of interest" description="Disordered" evidence="1">
    <location>
        <begin position="1"/>
        <end position="59"/>
    </location>
</feature>
<protein>
    <submittedName>
        <fullName evidence="2">Uncharacterized protein</fullName>
    </submittedName>
</protein>
<proteinExistence type="predicted"/>